<evidence type="ECO:0000313" key="5">
    <source>
        <dbReference type="Proteomes" id="UP000501849"/>
    </source>
</evidence>
<evidence type="ECO:0000259" key="3">
    <source>
        <dbReference type="Pfam" id="PF03061"/>
    </source>
</evidence>
<dbReference type="Pfam" id="PF03061">
    <property type="entry name" value="4HBT"/>
    <property type="match status" value="1"/>
</dbReference>
<dbReference type="Gene3D" id="3.10.129.10">
    <property type="entry name" value="Hotdog Thioesterase"/>
    <property type="match status" value="1"/>
</dbReference>
<dbReference type="EMBL" id="CP038799">
    <property type="protein sequence ID" value="QIV80316.1"/>
    <property type="molecule type" value="Genomic_DNA"/>
</dbReference>
<sequence>MTASNIFELFELIGYRDAPGADGEAIVELPVAAHVVNTNGGLQGGLLATLVDTAAGKLAMRQAPPGHSVVTSDLSLRYLRPITYGAARAVARIVHSGKRSMVVQVEISSVPDDDLAVIATVSFAKILARG</sequence>
<comment type="similarity">
    <text evidence="1">Belongs to the thioesterase PaaI family.</text>
</comment>
<dbReference type="InterPro" id="IPR006683">
    <property type="entry name" value="Thioestr_dom"/>
</dbReference>
<accession>A0A6H0RZG0</accession>
<organism evidence="4 5">
    <name type="scientific">Mycolicibacterium frederiksbergense</name>
    <dbReference type="NCBI Taxonomy" id="117567"/>
    <lineage>
        <taxon>Bacteria</taxon>
        <taxon>Bacillati</taxon>
        <taxon>Actinomycetota</taxon>
        <taxon>Actinomycetes</taxon>
        <taxon>Mycobacteriales</taxon>
        <taxon>Mycobacteriaceae</taxon>
        <taxon>Mycolicibacterium</taxon>
    </lineage>
</organism>
<dbReference type="GO" id="GO:0047617">
    <property type="term" value="F:fatty acyl-CoA hydrolase activity"/>
    <property type="evidence" value="ECO:0007669"/>
    <property type="project" value="InterPro"/>
</dbReference>
<dbReference type="RefSeq" id="WP_168141042.1">
    <property type="nucleotide sequence ID" value="NZ_CP038799.1"/>
</dbReference>
<dbReference type="AlphaFoldDB" id="A0A6H0RZG0"/>
<feature type="domain" description="Thioesterase" evidence="3">
    <location>
        <begin position="42"/>
        <end position="112"/>
    </location>
</feature>
<protein>
    <submittedName>
        <fullName evidence="4">PaaI family thioesterase</fullName>
    </submittedName>
</protein>
<dbReference type="InterPro" id="IPR039298">
    <property type="entry name" value="ACOT13"/>
</dbReference>
<dbReference type="Proteomes" id="UP000501849">
    <property type="component" value="Chromosome"/>
</dbReference>
<gene>
    <name evidence="4" type="ORF">EXE63_04930</name>
</gene>
<dbReference type="NCBIfam" id="TIGR00369">
    <property type="entry name" value="unchar_dom_1"/>
    <property type="match status" value="1"/>
</dbReference>
<reference evidence="4 5" key="1">
    <citation type="submission" date="2019-04" db="EMBL/GenBank/DDBJ databases">
        <title>Draft, Whole-Genome Sequence of the Anthracene-degrading Mycobacterium frederiksbergense LB501T, Isolated from a Polycyclic Aromatic Hydrocarbon (PAH)-Contaminated Soil.</title>
        <authorList>
            <person name="Augelletti F."/>
        </authorList>
    </citation>
    <scope>NUCLEOTIDE SEQUENCE [LARGE SCALE GENOMIC DNA]</scope>
    <source>
        <strain evidence="4 5">LB 501T</strain>
    </source>
</reference>
<name>A0A6H0RZG0_9MYCO</name>
<dbReference type="PANTHER" id="PTHR21660:SF1">
    <property type="entry name" value="ACYL-COENZYME A THIOESTERASE 13"/>
    <property type="match status" value="1"/>
</dbReference>
<dbReference type="SUPFAM" id="SSF54637">
    <property type="entry name" value="Thioesterase/thiol ester dehydrase-isomerase"/>
    <property type="match status" value="1"/>
</dbReference>
<dbReference type="InterPro" id="IPR029069">
    <property type="entry name" value="HotDog_dom_sf"/>
</dbReference>
<dbReference type="InterPro" id="IPR003736">
    <property type="entry name" value="PAAI_dom"/>
</dbReference>
<evidence type="ECO:0000256" key="1">
    <source>
        <dbReference type="ARBA" id="ARBA00008324"/>
    </source>
</evidence>
<dbReference type="CDD" id="cd03443">
    <property type="entry name" value="PaaI_thioesterase"/>
    <property type="match status" value="1"/>
</dbReference>
<dbReference type="KEGG" id="mfre:EXE63_04930"/>
<evidence type="ECO:0000313" key="4">
    <source>
        <dbReference type="EMBL" id="QIV80316.1"/>
    </source>
</evidence>
<keyword evidence="5" id="KW-1185">Reference proteome</keyword>
<evidence type="ECO:0000256" key="2">
    <source>
        <dbReference type="ARBA" id="ARBA00022801"/>
    </source>
</evidence>
<dbReference type="PANTHER" id="PTHR21660">
    <property type="entry name" value="THIOESTERASE SUPERFAMILY MEMBER-RELATED"/>
    <property type="match status" value="1"/>
</dbReference>
<keyword evidence="2" id="KW-0378">Hydrolase</keyword>
<proteinExistence type="inferred from homology"/>